<dbReference type="Gene3D" id="3.40.190.10">
    <property type="entry name" value="Periplasmic binding protein-like II"/>
    <property type="match status" value="1"/>
</dbReference>
<dbReference type="OrthoDB" id="9786266at2"/>
<evidence type="ECO:0000313" key="4">
    <source>
        <dbReference type="Proteomes" id="UP000199110"/>
    </source>
</evidence>
<keyword evidence="1" id="KW-0732">Signal</keyword>
<name>A0A1I3QRJ5_9RHOB</name>
<protein>
    <submittedName>
        <fullName evidence="3">Glycine betaine/proline transport system substrate-binding protein</fullName>
    </submittedName>
</protein>
<feature type="domain" description="ABC-type glycine betaine transport system substrate-binding" evidence="2">
    <location>
        <begin position="33"/>
        <end position="305"/>
    </location>
</feature>
<dbReference type="EMBL" id="FORA01000003">
    <property type="protein sequence ID" value="SFJ35891.1"/>
    <property type="molecule type" value="Genomic_DNA"/>
</dbReference>
<feature type="signal peptide" evidence="1">
    <location>
        <begin position="1"/>
        <end position="25"/>
    </location>
</feature>
<sequence length="328" mass="35052">MKKFLITTAFAAASATAMFAGAAQADGHAACGEITITEMNWASAAVVTSVASFLMEQGYGCDVTKVPSSTTPSLASVSETGKPDIVTELWINGTPAYKELSEAGTITTLTDVLLPGGVEGWWIPTYLAEAHPELTTLEGLLANPDLVGGRFHQCPEGWGCKNTNAGIIRALDLEGAGFEIFQHGSGETMATSIASAVENQEPWLGYYWGPTSVLGKYDMTMVDLGEYNEEAHTCNSDPDCEDVGMSSYPVGPVKTVVTTSFATDHPDLAELMTNLTFTNDQMNTILAWQEANNASPDETAVYFLTNYSDVWSGWVNDAAREKLAGLIK</sequence>
<evidence type="ECO:0000259" key="2">
    <source>
        <dbReference type="Pfam" id="PF04069"/>
    </source>
</evidence>
<dbReference type="InterPro" id="IPR007210">
    <property type="entry name" value="ABC_Gly_betaine_transp_sub-bd"/>
</dbReference>
<dbReference type="STRING" id="390807.SAMN04488095_2621"/>
<accession>A0A1I3QRJ5</accession>
<evidence type="ECO:0000313" key="3">
    <source>
        <dbReference type="EMBL" id="SFJ35891.1"/>
    </source>
</evidence>
<dbReference type="AlphaFoldDB" id="A0A1I3QRJ5"/>
<reference evidence="3 4" key="1">
    <citation type="submission" date="2016-10" db="EMBL/GenBank/DDBJ databases">
        <authorList>
            <person name="de Groot N.N."/>
        </authorList>
    </citation>
    <scope>NUCLEOTIDE SEQUENCE [LARGE SCALE GENOMIC DNA]</scope>
    <source>
        <strain evidence="3 4">DSM 19073</strain>
    </source>
</reference>
<dbReference type="Pfam" id="PF04069">
    <property type="entry name" value="OpuAC"/>
    <property type="match status" value="1"/>
</dbReference>
<dbReference type="Gene3D" id="3.40.190.100">
    <property type="entry name" value="Glycine betaine-binding periplasmic protein, domain 2"/>
    <property type="match status" value="1"/>
</dbReference>
<dbReference type="CDD" id="cd13641">
    <property type="entry name" value="PBP2_HisX_like"/>
    <property type="match status" value="1"/>
</dbReference>
<keyword evidence="4" id="KW-1185">Reference proteome</keyword>
<feature type="chain" id="PRO_5011606860" evidence="1">
    <location>
        <begin position="26"/>
        <end position="328"/>
    </location>
</feature>
<dbReference type="SUPFAM" id="SSF53850">
    <property type="entry name" value="Periplasmic binding protein-like II"/>
    <property type="match status" value="1"/>
</dbReference>
<evidence type="ECO:0000256" key="1">
    <source>
        <dbReference type="SAM" id="SignalP"/>
    </source>
</evidence>
<dbReference type="GO" id="GO:0022857">
    <property type="term" value="F:transmembrane transporter activity"/>
    <property type="evidence" value="ECO:0007669"/>
    <property type="project" value="InterPro"/>
</dbReference>
<dbReference type="Proteomes" id="UP000199110">
    <property type="component" value="Unassembled WGS sequence"/>
</dbReference>
<gene>
    <name evidence="3" type="ORF">SAMN04488095_2621</name>
</gene>
<proteinExistence type="predicted"/>
<dbReference type="RefSeq" id="WP_092781414.1">
    <property type="nucleotide sequence ID" value="NZ_FORA01000003.1"/>
</dbReference>
<dbReference type="GO" id="GO:0043190">
    <property type="term" value="C:ATP-binding cassette (ABC) transporter complex"/>
    <property type="evidence" value="ECO:0007669"/>
    <property type="project" value="InterPro"/>
</dbReference>
<organism evidence="3 4">
    <name type="scientific">Jannaschia pohangensis</name>
    <dbReference type="NCBI Taxonomy" id="390807"/>
    <lineage>
        <taxon>Bacteria</taxon>
        <taxon>Pseudomonadati</taxon>
        <taxon>Pseudomonadota</taxon>
        <taxon>Alphaproteobacteria</taxon>
        <taxon>Rhodobacterales</taxon>
        <taxon>Roseobacteraceae</taxon>
        <taxon>Jannaschia</taxon>
    </lineage>
</organism>